<organism evidence="6 7">
    <name type="scientific">Symbiodinium microadriaticum</name>
    <name type="common">Dinoflagellate</name>
    <name type="synonym">Zooxanthella microadriatica</name>
    <dbReference type="NCBI Taxonomy" id="2951"/>
    <lineage>
        <taxon>Eukaryota</taxon>
        <taxon>Sar</taxon>
        <taxon>Alveolata</taxon>
        <taxon>Dinophyceae</taxon>
        <taxon>Suessiales</taxon>
        <taxon>Symbiodiniaceae</taxon>
        <taxon>Symbiodinium</taxon>
    </lineage>
</organism>
<dbReference type="InterPro" id="IPR023370">
    <property type="entry name" value="TrmO-like_N"/>
</dbReference>
<dbReference type="EMBL" id="LSRX01000093">
    <property type="protein sequence ID" value="OLQ09679.1"/>
    <property type="molecule type" value="Genomic_DNA"/>
</dbReference>
<name>A0A1Q9EQH1_SYMMI</name>
<dbReference type="Gene3D" id="2.40.30.70">
    <property type="entry name" value="YaeB-like"/>
    <property type="match status" value="1"/>
</dbReference>
<dbReference type="OrthoDB" id="4882at2759"/>
<dbReference type="GO" id="GO:0008168">
    <property type="term" value="F:methyltransferase activity"/>
    <property type="evidence" value="ECO:0007669"/>
    <property type="project" value="UniProtKB-KW"/>
</dbReference>
<dbReference type="InterPro" id="IPR040372">
    <property type="entry name" value="YaeB-like"/>
</dbReference>
<proteinExistence type="inferred from homology"/>
<dbReference type="InterPro" id="IPR036413">
    <property type="entry name" value="YaeB-like_sf"/>
</dbReference>
<evidence type="ECO:0000256" key="4">
    <source>
        <dbReference type="SAM" id="Phobius"/>
    </source>
</evidence>
<evidence type="ECO:0000259" key="5">
    <source>
        <dbReference type="PROSITE" id="PS51668"/>
    </source>
</evidence>
<keyword evidence="1" id="KW-0949">S-adenosyl-L-methionine</keyword>
<dbReference type="PANTHER" id="PTHR12818:SF0">
    <property type="entry name" value="TRNA (ADENINE(37)-N6)-METHYLTRANSFERASE"/>
    <property type="match status" value="1"/>
</dbReference>
<dbReference type="PROSITE" id="PS51668">
    <property type="entry name" value="TSAA_2"/>
    <property type="match status" value="1"/>
</dbReference>
<feature type="transmembrane region" description="Helical" evidence="4">
    <location>
        <begin position="514"/>
        <end position="535"/>
    </location>
</feature>
<dbReference type="PANTHER" id="PTHR12818">
    <property type="entry name" value="TRNA (ADENINE(37)-N6)-METHYLTRANSFERASE"/>
    <property type="match status" value="1"/>
</dbReference>
<dbReference type="GO" id="GO:0032259">
    <property type="term" value="P:methylation"/>
    <property type="evidence" value="ECO:0007669"/>
    <property type="project" value="UniProtKB-KW"/>
</dbReference>
<keyword evidence="4" id="KW-0472">Membrane</keyword>
<gene>
    <name evidence="6" type="primary">tsaA</name>
    <name evidence="6" type="ORF">AK812_SmicGene6741</name>
</gene>
<keyword evidence="6" id="KW-0808">Transferase</keyword>
<feature type="transmembrane region" description="Helical" evidence="4">
    <location>
        <begin position="541"/>
        <end position="565"/>
    </location>
</feature>
<evidence type="ECO:0000313" key="6">
    <source>
        <dbReference type="EMBL" id="OLQ09679.1"/>
    </source>
</evidence>
<keyword evidence="7" id="KW-1185">Reference proteome</keyword>
<accession>A0A1Q9EQH1</accession>
<evidence type="ECO:0000256" key="3">
    <source>
        <dbReference type="SAM" id="MobiDB-lite"/>
    </source>
</evidence>
<protein>
    <submittedName>
        <fullName evidence="6">Putative tRNA (Adenine(37)-N6)-methyltransferase</fullName>
    </submittedName>
</protein>
<reference evidence="6 7" key="1">
    <citation type="submission" date="2016-02" db="EMBL/GenBank/DDBJ databases">
        <title>Genome analysis of coral dinoflagellate symbionts highlights evolutionary adaptations to a symbiotic lifestyle.</title>
        <authorList>
            <person name="Aranda M."/>
            <person name="Li Y."/>
            <person name="Liew Y.J."/>
            <person name="Baumgarten S."/>
            <person name="Simakov O."/>
            <person name="Wilson M."/>
            <person name="Piel J."/>
            <person name="Ashoor H."/>
            <person name="Bougouffa S."/>
            <person name="Bajic V.B."/>
            <person name="Ryu T."/>
            <person name="Ravasi T."/>
            <person name="Bayer T."/>
            <person name="Micklem G."/>
            <person name="Kim H."/>
            <person name="Bhak J."/>
            <person name="Lajeunesse T.C."/>
            <person name="Voolstra C.R."/>
        </authorList>
    </citation>
    <scope>NUCLEOTIDE SEQUENCE [LARGE SCALE GENOMIC DNA]</scope>
    <source>
        <strain evidence="6 7">CCMP2467</strain>
    </source>
</reference>
<evidence type="ECO:0000256" key="1">
    <source>
        <dbReference type="ARBA" id="ARBA00022691"/>
    </source>
</evidence>
<evidence type="ECO:0000256" key="2">
    <source>
        <dbReference type="ARBA" id="ARBA00033753"/>
    </source>
</evidence>
<comment type="similarity">
    <text evidence="2">Belongs to the tRNA methyltransferase O family.</text>
</comment>
<evidence type="ECO:0000313" key="7">
    <source>
        <dbReference type="Proteomes" id="UP000186817"/>
    </source>
</evidence>
<dbReference type="SUPFAM" id="SSF118196">
    <property type="entry name" value="YaeB-like"/>
    <property type="match status" value="1"/>
</dbReference>
<keyword evidence="4" id="KW-0812">Transmembrane</keyword>
<keyword evidence="6" id="KW-0489">Methyltransferase</keyword>
<dbReference type="InterPro" id="IPR036414">
    <property type="entry name" value="YaeB_N_sf"/>
</dbReference>
<dbReference type="NCBIfam" id="TIGR00104">
    <property type="entry name" value="tRNA_TsaA"/>
    <property type="match status" value="1"/>
</dbReference>
<sequence length="999" mass="110951">MFVGSASSAFSRLSGLDFPAMVLRTGKRAERPRGYVFRGFVAFLAVLSTVLGATTFLQALGTGVGRRQFALGLATAPLYLGHPQPASAEVAWAGAYDDPEYPGCKRRLLDLGSGNIQFNLKDPERGRTCKQNKNLDKFLLPGKVEGDQITVDFSPRGGPSKVVGKWDGSAIVFQDGKKWTKIAGEKQKSQKGIVNTRLVRCFTSRRGEVPAPKRASRPPQVHTDAFPTPMEVSMQTVAVVRSPYKERFGCPRQPTVTEGVLGGEAGAGFLELVPSDQNPEEKLRTALRELSGFEFIWVISYLHMNEGWSASVTPPRGPRRKRGLFATRAPHRPNHIGLSACRLLAVDAAKLQVSVHGLDLLDGTPVLDIKPYVPYCDSFAGARAGWLEEIDEANGRDHLAYWPPPPPFRQVLTAHSCGCLLALECGIRCRFAFVFPWLELVHLDMPQQELSKKDLDHVNRAFLRAFSRCTLAARAALGAEGAAMFKGCCSPDVESEPLLQVAQLPPARGDLPSAVLSVHTAFWLTPIVAILVYILEVGLTWRALAMGVAAMSIFVALFVIVILLAPQLGCYALSSALQVSLLQHPVGIRKLSVGMQKREGWSQKQVETLQDKTGQLRIVIDNSYAELEMTSPDATSISHDDFVKIKPVGQILRFSSLAQLMTHFLDVCHNVAKTDLDIDSLKGSFKNKAWSDLPVLMKLKGNPNVDYKTQHFIQEQLSGNYMTIKLVCLTKQRLTQTKLESFAVRKLYEISWGHGNKVVERKALQWMLEQTGGLQFRHLSLSTEKKRPISSSAMGTTSTEDDQDAGWDFILEYGEHDRSQLKQLRGIHKHINKDGCPIRGWSEKLVQRALDCLANDNCLAKLITRYDLAVQDIHPTFLENIFQDAIGFLLDHSLWLMGEPGAGKTPLARITAMLFSRYHGGDGHVRKHTLPKSKKILSVKSGTQVIDRCWKFLKDRIQISQHSKAGSRLLRAKLRASQYEYWYRNMDLWLIAGSCVPIT</sequence>
<dbReference type="CDD" id="cd09281">
    <property type="entry name" value="UPF0066"/>
    <property type="match status" value="1"/>
</dbReference>
<dbReference type="AlphaFoldDB" id="A0A1Q9EQH1"/>
<feature type="transmembrane region" description="Helical" evidence="4">
    <location>
        <begin position="39"/>
        <end position="60"/>
    </location>
</feature>
<comment type="caution">
    <text evidence="6">The sequence shown here is derived from an EMBL/GenBank/DDBJ whole genome shotgun (WGS) entry which is preliminary data.</text>
</comment>
<keyword evidence="4" id="KW-1133">Transmembrane helix</keyword>
<feature type="region of interest" description="Disordered" evidence="3">
    <location>
        <begin position="207"/>
        <end position="226"/>
    </location>
</feature>
<feature type="domain" description="TsaA-like" evidence="5">
    <location>
        <begin position="234"/>
        <end position="381"/>
    </location>
</feature>
<dbReference type="Proteomes" id="UP000186817">
    <property type="component" value="Unassembled WGS sequence"/>
</dbReference>
<dbReference type="Pfam" id="PF01980">
    <property type="entry name" value="TrmO_N"/>
    <property type="match status" value="1"/>
</dbReference>